<proteinExistence type="predicted"/>
<organism evidence="4 5">
    <name type="scientific">Mesorhizobium denitrificans</name>
    <dbReference type="NCBI Taxonomy" id="2294114"/>
    <lineage>
        <taxon>Bacteria</taxon>
        <taxon>Pseudomonadati</taxon>
        <taxon>Pseudomonadota</taxon>
        <taxon>Alphaproteobacteria</taxon>
        <taxon>Hyphomicrobiales</taxon>
        <taxon>Phyllobacteriaceae</taxon>
        <taxon>Mesorhizobium</taxon>
    </lineage>
</organism>
<dbReference type="InterPro" id="IPR003781">
    <property type="entry name" value="CoA-bd"/>
</dbReference>
<comment type="caution">
    <text evidence="4">The sequence shown here is derived from an EMBL/GenBank/DDBJ whole genome shotgun (WGS) entry which is preliminary data.</text>
</comment>
<dbReference type="PANTHER" id="PTHR42793:SF1">
    <property type="entry name" value="PEPTIDYL-LYSINE N-ACETYLTRANSFERASE PATZ"/>
    <property type="match status" value="1"/>
</dbReference>
<accession>A0A371X444</accession>
<dbReference type="EMBL" id="QURN01000020">
    <property type="protein sequence ID" value="RFC64001.1"/>
    <property type="molecule type" value="Genomic_DNA"/>
</dbReference>
<protein>
    <submittedName>
        <fullName evidence="4">CoA-binding protein</fullName>
    </submittedName>
</protein>
<dbReference type="SUPFAM" id="SSF56059">
    <property type="entry name" value="Glutathione synthetase ATP-binding domain-like"/>
    <property type="match status" value="1"/>
</dbReference>
<name>A0A371X444_9HYPH</name>
<gene>
    <name evidence="4" type="ORF">DY251_19700</name>
</gene>
<dbReference type="GO" id="GO:0006099">
    <property type="term" value="P:tricarboxylic acid cycle"/>
    <property type="evidence" value="ECO:0007669"/>
    <property type="project" value="UniProtKB-KW"/>
</dbReference>
<dbReference type="Gene3D" id="3.30.1490.20">
    <property type="entry name" value="ATP-grasp fold, A domain"/>
    <property type="match status" value="1"/>
</dbReference>
<dbReference type="GO" id="GO:0005524">
    <property type="term" value="F:ATP binding"/>
    <property type="evidence" value="ECO:0007669"/>
    <property type="project" value="UniProtKB-UniRule"/>
</dbReference>
<dbReference type="SMART" id="SM00881">
    <property type="entry name" value="CoA_binding"/>
    <property type="match status" value="1"/>
</dbReference>
<evidence type="ECO:0000313" key="5">
    <source>
        <dbReference type="Proteomes" id="UP000262379"/>
    </source>
</evidence>
<dbReference type="SUPFAM" id="SSF51735">
    <property type="entry name" value="NAD(P)-binding Rossmann-fold domains"/>
    <property type="match status" value="1"/>
</dbReference>
<sequence length="713" mass="75554">MNVHRFGVGAESMVSQSEGSMRALLQPRSIALVGASERQDTLGRAMVDMARVGGYAGSVYAINPKYREINGVPCFGSIAELPEVVDHVVLGVGNERLEAALDDAIAHGARAATIFASCGVHGDGGKLRESLAAKARAAGMSICGGNCMGFYNNEIGLRVAGYPALQAMEPGSIGWLAQSGSVFGALAHNDERLKFNVAISSGAELVTTAADYLRWMANHENIRVIGMFLESVRDPAGFAAALELAANKDVPVVILKVGRTAASAEMALSHTGAIAGSDAAYTALFKRYGVVQVDDEDELAATLTLFQYPRRPGRGGLVAIHDSGGERELAADIADAVGVNYPQLSESTKDKIGAIIDAELIPANPLDAWGGARDFRSVFTESFTALVEDDNAAIGMMFCDIRDGYYVSNGFVDAAISTHKSSEKPVALVTNYSMVNHRELVLKLTSAGVPVIDGTRVALRAVKNMLYWRDRQRLARAQRPNGCGGTEIVQSWRKRLAAGAALSEREALSLMADYGIATAKSRSVAHEGDLAPIAEELSFPVVLKTATPGILHKSDVGGVVLNIQDVSALHSAYREMSDKLGLEALVSEMVPKGIELALGAVFDPQWGPLVVISAGGVLMELLDDNAAALGPISYDEAAEMVASLKISKLLDGYRGSDFIDRDKLIDSLVRLSWLANDFAGCIGEIDVNPMIVNVAGCVAVDALVLPMHSDRGH</sequence>
<dbReference type="Gene3D" id="3.40.50.261">
    <property type="entry name" value="Succinyl-CoA synthetase domains"/>
    <property type="match status" value="2"/>
</dbReference>
<reference evidence="5" key="1">
    <citation type="submission" date="2018-08" db="EMBL/GenBank/DDBJ databases">
        <authorList>
            <person name="Im W.T."/>
        </authorList>
    </citation>
    <scope>NUCLEOTIDE SEQUENCE [LARGE SCALE GENOMIC DNA]</scope>
    <source>
        <strain evidence="5">LA-28</strain>
    </source>
</reference>
<keyword evidence="1" id="KW-0816">Tricarboxylic acid cycle</keyword>
<keyword evidence="2" id="KW-0547">Nucleotide-binding</keyword>
<keyword evidence="5" id="KW-1185">Reference proteome</keyword>
<keyword evidence="2" id="KW-0067">ATP-binding</keyword>
<dbReference type="PROSITE" id="PS50975">
    <property type="entry name" value="ATP_GRASP"/>
    <property type="match status" value="1"/>
</dbReference>
<dbReference type="RefSeq" id="WP_116625621.1">
    <property type="nucleotide sequence ID" value="NZ_QURN01000020.1"/>
</dbReference>
<evidence type="ECO:0000259" key="3">
    <source>
        <dbReference type="PROSITE" id="PS50975"/>
    </source>
</evidence>
<dbReference type="Pfam" id="PF13380">
    <property type="entry name" value="CoA_binding_2"/>
    <property type="match status" value="1"/>
</dbReference>
<dbReference type="Gene3D" id="3.30.470.20">
    <property type="entry name" value="ATP-grasp fold, B domain"/>
    <property type="match status" value="1"/>
</dbReference>
<dbReference type="GO" id="GO:0046872">
    <property type="term" value="F:metal ion binding"/>
    <property type="evidence" value="ECO:0007669"/>
    <property type="project" value="InterPro"/>
</dbReference>
<dbReference type="Gene3D" id="3.40.50.720">
    <property type="entry name" value="NAD(P)-binding Rossmann-like Domain"/>
    <property type="match status" value="1"/>
</dbReference>
<dbReference type="InterPro" id="IPR036291">
    <property type="entry name" value="NAD(P)-bd_dom_sf"/>
</dbReference>
<dbReference type="SUPFAM" id="SSF52210">
    <property type="entry name" value="Succinyl-CoA synthetase domains"/>
    <property type="match status" value="2"/>
</dbReference>
<dbReference type="Pfam" id="PF13549">
    <property type="entry name" value="ATP-grasp_5"/>
    <property type="match status" value="1"/>
</dbReference>
<dbReference type="InterPro" id="IPR011761">
    <property type="entry name" value="ATP-grasp"/>
</dbReference>
<dbReference type="Proteomes" id="UP000262379">
    <property type="component" value="Unassembled WGS sequence"/>
</dbReference>
<dbReference type="Pfam" id="PF13607">
    <property type="entry name" value="Succ_CoA_lig"/>
    <property type="match status" value="1"/>
</dbReference>
<dbReference type="InterPro" id="IPR013815">
    <property type="entry name" value="ATP_grasp_subdomain_1"/>
</dbReference>
<dbReference type="PANTHER" id="PTHR42793">
    <property type="entry name" value="COA BINDING DOMAIN CONTAINING PROTEIN"/>
    <property type="match status" value="1"/>
</dbReference>
<dbReference type="InterPro" id="IPR016102">
    <property type="entry name" value="Succinyl-CoA_synth-like"/>
</dbReference>
<feature type="domain" description="ATP-grasp" evidence="3">
    <location>
        <begin position="508"/>
        <end position="546"/>
    </location>
</feature>
<dbReference type="AlphaFoldDB" id="A0A371X444"/>
<evidence type="ECO:0000256" key="1">
    <source>
        <dbReference type="ARBA" id="ARBA00022532"/>
    </source>
</evidence>
<dbReference type="InterPro" id="IPR032875">
    <property type="entry name" value="Succ_CoA_lig_flav_dom"/>
</dbReference>
<evidence type="ECO:0000313" key="4">
    <source>
        <dbReference type="EMBL" id="RFC64001.1"/>
    </source>
</evidence>
<evidence type="ECO:0000256" key="2">
    <source>
        <dbReference type="PROSITE-ProRule" id="PRU00409"/>
    </source>
</evidence>